<evidence type="ECO:0000313" key="4">
    <source>
        <dbReference type="EMBL" id="PBK74464.1"/>
    </source>
</evidence>
<dbReference type="Proteomes" id="UP000218334">
    <property type="component" value="Unassembled WGS sequence"/>
</dbReference>
<dbReference type="EMBL" id="KZ293419">
    <property type="protein sequence ID" value="PBK74464.1"/>
    <property type="molecule type" value="Genomic_DNA"/>
</dbReference>
<dbReference type="PANTHER" id="PTHR43570:SF16">
    <property type="entry name" value="ALDEHYDE DEHYDROGENASE TYPE III, ISOFORM Q"/>
    <property type="match status" value="1"/>
</dbReference>
<dbReference type="Gene3D" id="3.40.605.10">
    <property type="entry name" value="Aldehyde Dehydrogenase, Chain A, domain 1"/>
    <property type="match status" value="2"/>
</dbReference>
<keyword evidence="2" id="KW-0560">Oxidoreductase</keyword>
<dbReference type="InterPro" id="IPR012394">
    <property type="entry name" value="Aldehyde_DH_NAD(P)"/>
</dbReference>
<dbReference type="InterPro" id="IPR015590">
    <property type="entry name" value="Aldehyde_DH_dom"/>
</dbReference>
<evidence type="ECO:0000256" key="2">
    <source>
        <dbReference type="ARBA" id="ARBA00023002"/>
    </source>
</evidence>
<name>A0A2H3BZL3_9AGAR</name>
<evidence type="ECO:0000313" key="5">
    <source>
        <dbReference type="Proteomes" id="UP000218334"/>
    </source>
</evidence>
<dbReference type="STRING" id="1076256.A0A2H3BZL3"/>
<dbReference type="Pfam" id="PF00171">
    <property type="entry name" value="Aldedh"/>
    <property type="match status" value="1"/>
</dbReference>
<dbReference type="GO" id="GO:0006081">
    <property type="term" value="P:aldehyde metabolic process"/>
    <property type="evidence" value="ECO:0007669"/>
    <property type="project" value="InterPro"/>
</dbReference>
<dbReference type="Gene3D" id="3.40.309.10">
    <property type="entry name" value="Aldehyde Dehydrogenase, Chain A, domain 2"/>
    <property type="match status" value="1"/>
</dbReference>
<dbReference type="PANTHER" id="PTHR43570">
    <property type="entry name" value="ALDEHYDE DEHYDROGENASE"/>
    <property type="match status" value="1"/>
</dbReference>
<gene>
    <name evidence="4" type="ORF">ARMSODRAFT_1081386</name>
</gene>
<dbReference type="InterPro" id="IPR016161">
    <property type="entry name" value="Ald_DH/histidinol_DH"/>
</dbReference>
<dbReference type="SUPFAM" id="SSF53720">
    <property type="entry name" value="ALDH-like"/>
    <property type="match status" value="1"/>
</dbReference>
<sequence>MDKTIFTPIAELSKNDVLEVHDTLHSMVPTAIADLGKPALEAYSFEISTAFERATLCAKHHPGWAQPEHKKDLYECPHEAWSPKVNFAPKGVALTTAPWNFPNDNLDASFDRCYFGGMLLHLWSGRVGRIISAAATKHLTPLTLELGGKSLVILDPSYDLEIAARRIVFGKCASQIRIAPDYLLVPTGDNHSILDRDIEAFKQAYGSFLSDAPPLESASFSRIVSKAHLDRPAAISWLEPKGKLLLGKKWMLENRTNSLSSVGVVADVAFEDVCNFVSNGDHPLVLYAFTESDGVKSLIYGLPFGGVDESGHGRQITRYGFEAFNHSRSSIDTPLDTEPFLSLSAVHRWEPEDVAPDGYSAVLPHGVILPHY</sequence>
<protein>
    <submittedName>
        <fullName evidence="4">ALDH-like protein</fullName>
    </submittedName>
</protein>
<dbReference type="GO" id="GO:0005737">
    <property type="term" value="C:cytoplasm"/>
    <property type="evidence" value="ECO:0007669"/>
    <property type="project" value="TreeGrafter"/>
</dbReference>
<feature type="domain" description="Aldehyde dehydrogenase" evidence="3">
    <location>
        <begin position="124"/>
        <end position="232"/>
    </location>
</feature>
<dbReference type="InterPro" id="IPR016163">
    <property type="entry name" value="Ald_DH_C"/>
</dbReference>
<dbReference type="AlphaFoldDB" id="A0A2H3BZL3"/>
<keyword evidence="5" id="KW-1185">Reference proteome</keyword>
<accession>A0A2H3BZL3</accession>
<evidence type="ECO:0000256" key="1">
    <source>
        <dbReference type="ARBA" id="ARBA00009986"/>
    </source>
</evidence>
<proteinExistence type="inferred from homology"/>
<comment type="similarity">
    <text evidence="1">Belongs to the aldehyde dehydrogenase family.</text>
</comment>
<dbReference type="InterPro" id="IPR016162">
    <property type="entry name" value="Ald_DH_N"/>
</dbReference>
<organism evidence="4 5">
    <name type="scientific">Armillaria solidipes</name>
    <dbReference type="NCBI Taxonomy" id="1076256"/>
    <lineage>
        <taxon>Eukaryota</taxon>
        <taxon>Fungi</taxon>
        <taxon>Dikarya</taxon>
        <taxon>Basidiomycota</taxon>
        <taxon>Agaricomycotina</taxon>
        <taxon>Agaricomycetes</taxon>
        <taxon>Agaricomycetidae</taxon>
        <taxon>Agaricales</taxon>
        <taxon>Marasmiineae</taxon>
        <taxon>Physalacriaceae</taxon>
        <taxon>Armillaria</taxon>
    </lineage>
</organism>
<dbReference type="GO" id="GO:0004029">
    <property type="term" value="F:aldehyde dehydrogenase (NAD+) activity"/>
    <property type="evidence" value="ECO:0007669"/>
    <property type="project" value="TreeGrafter"/>
</dbReference>
<reference evidence="5" key="1">
    <citation type="journal article" date="2017" name="Nat. Ecol. Evol.">
        <title>Genome expansion and lineage-specific genetic innovations in the forest pathogenic fungi Armillaria.</title>
        <authorList>
            <person name="Sipos G."/>
            <person name="Prasanna A.N."/>
            <person name="Walter M.C."/>
            <person name="O'Connor E."/>
            <person name="Balint B."/>
            <person name="Krizsan K."/>
            <person name="Kiss B."/>
            <person name="Hess J."/>
            <person name="Varga T."/>
            <person name="Slot J."/>
            <person name="Riley R."/>
            <person name="Boka B."/>
            <person name="Rigling D."/>
            <person name="Barry K."/>
            <person name="Lee J."/>
            <person name="Mihaltcheva S."/>
            <person name="LaButti K."/>
            <person name="Lipzen A."/>
            <person name="Waldron R."/>
            <person name="Moloney N.M."/>
            <person name="Sperisen C."/>
            <person name="Kredics L."/>
            <person name="Vagvoelgyi C."/>
            <person name="Patrignani A."/>
            <person name="Fitzpatrick D."/>
            <person name="Nagy I."/>
            <person name="Doyle S."/>
            <person name="Anderson J.B."/>
            <person name="Grigoriev I.V."/>
            <person name="Gueldener U."/>
            <person name="Muensterkoetter M."/>
            <person name="Nagy L.G."/>
        </authorList>
    </citation>
    <scope>NUCLEOTIDE SEQUENCE [LARGE SCALE GENOMIC DNA]</scope>
    <source>
        <strain evidence="5">28-4</strain>
    </source>
</reference>
<evidence type="ECO:0000259" key="3">
    <source>
        <dbReference type="Pfam" id="PF00171"/>
    </source>
</evidence>